<dbReference type="EMBL" id="RXIC02000024">
    <property type="protein sequence ID" value="KAB1211470.1"/>
    <property type="molecule type" value="Genomic_DNA"/>
</dbReference>
<feature type="compositionally biased region" description="Basic and acidic residues" evidence="8">
    <location>
        <begin position="44"/>
        <end position="72"/>
    </location>
</feature>
<dbReference type="FunFam" id="1.10.510.10:FF:000043">
    <property type="entry name" value="probable serine/threonine-protein kinase At1g54610"/>
    <property type="match status" value="1"/>
</dbReference>
<dbReference type="Gene3D" id="1.10.510.10">
    <property type="entry name" value="Transferase(Phosphotransferase) domain 1"/>
    <property type="match status" value="1"/>
</dbReference>
<dbReference type="GO" id="GO:0005634">
    <property type="term" value="C:nucleus"/>
    <property type="evidence" value="ECO:0007669"/>
    <property type="project" value="TreeGrafter"/>
</dbReference>
<keyword evidence="5" id="KW-0418">Kinase</keyword>
<evidence type="ECO:0000256" key="2">
    <source>
        <dbReference type="ARBA" id="ARBA00022527"/>
    </source>
</evidence>
<organism evidence="10 11">
    <name type="scientific">Morella rubra</name>
    <name type="common">Chinese bayberry</name>
    <dbReference type="NCBI Taxonomy" id="262757"/>
    <lineage>
        <taxon>Eukaryota</taxon>
        <taxon>Viridiplantae</taxon>
        <taxon>Streptophyta</taxon>
        <taxon>Embryophyta</taxon>
        <taxon>Tracheophyta</taxon>
        <taxon>Spermatophyta</taxon>
        <taxon>Magnoliopsida</taxon>
        <taxon>eudicotyledons</taxon>
        <taxon>Gunneridae</taxon>
        <taxon>Pentapetalae</taxon>
        <taxon>rosids</taxon>
        <taxon>fabids</taxon>
        <taxon>Fagales</taxon>
        <taxon>Myricaceae</taxon>
        <taxon>Morella</taxon>
    </lineage>
</organism>
<feature type="region of interest" description="Disordered" evidence="8">
    <location>
        <begin position="684"/>
        <end position="730"/>
    </location>
</feature>
<feature type="compositionally biased region" description="Polar residues" evidence="8">
    <location>
        <begin position="20"/>
        <end position="39"/>
    </location>
</feature>
<keyword evidence="4 7" id="KW-0547">Nucleotide-binding</keyword>
<sequence>MGCITSKRAASSPVLDHPAHNNNGSLMTLEQHSFKNQSGPLKFDGSKSRREERPEDRCRELKKSKKEKENSHSKGSFSFKLGYSHRYVQAEQTAAGWPTWLSAAAGEAIDGWVPLRADAFEKLEKIFYNITEMRSSRWAVCCSGSRCGPWRSSMGAESSRRFYLEVKASKWESAKIMVRIHGCHDGSVLGYGSRGIGEQINTGMSAITSEWRERWIGQGTYSSVFRAREVETGKMVALKKVRVENFQAESIRFMAREIMILRRLDHPNIIKLEGLITSRLSSSIYLVFEYMEHDLAGLISSPDVKFSEAQVKCYMTQLLCGIEHCHLRGIIHRDVKVSNILVNNQGILKLGDFGLANITSPKNRQPLTSRVVTLWYRPPELLMGSTNYGVSVDLWSVGCVFAELLLGKPILKGNTEIEQLHKIFKLCGSPPDEFWKNSKLPQAAMFKPLHNYEGSLSEKCKDFPTTAVKLIDTLLSIEPQKRGTASSALMSEYFNTKPFACDPSSLPKYPPCKEIDAKNHENGRRKKPGARAREPAASRKPSRARKTLHETNRISKLAKKQGMHHDTQLADQNHDSNVGITKEKGGFVRGESLKPSFDTMSETSRVMNECQGASAFSGPTDLLASSGFAWAKRRKEDATSTISDGSKSKISALDPSFAKTSYLTRKRNGDLLCRAVTNSIEAAKHEAQKQQHLLDGSDSSDASDSNHSPDTNNMSYKSKGNHNGFSGPLLHQPRKFDELLQMNESHVRQAVRRSRFERGIRRFNSTCYFVLSSGATYLQSLNLLPNSTIDLETLV</sequence>
<evidence type="ECO:0000256" key="1">
    <source>
        <dbReference type="ARBA" id="ARBA00006485"/>
    </source>
</evidence>
<proteinExistence type="inferred from homology"/>
<keyword evidence="3" id="KW-0808">Transferase</keyword>
<dbReference type="InterPro" id="IPR011009">
    <property type="entry name" value="Kinase-like_dom_sf"/>
</dbReference>
<dbReference type="Proteomes" id="UP000516437">
    <property type="component" value="Chromosome 6"/>
</dbReference>
<evidence type="ECO:0000256" key="6">
    <source>
        <dbReference type="ARBA" id="ARBA00022840"/>
    </source>
</evidence>
<protein>
    <recommendedName>
        <fullName evidence="9">Protein kinase domain-containing protein</fullName>
    </recommendedName>
</protein>
<evidence type="ECO:0000256" key="3">
    <source>
        <dbReference type="ARBA" id="ARBA00022679"/>
    </source>
</evidence>
<dbReference type="InterPro" id="IPR000719">
    <property type="entry name" value="Prot_kinase_dom"/>
</dbReference>
<evidence type="ECO:0000256" key="5">
    <source>
        <dbReference type="ARBA" id="ARBA00022777"/>
    </source>
</evidence>
<evidence type="ECO:0000313" key="10">
    <source>
        <dbReference type="EMBL" id="KAB1211470.1"/>
    </source>
</evidence>
<dbReference type="FunFam" id="3.30.200.20:FF:000021">
    <property type="entry name" value="probable serine/threonine-protein kinase At1g54610"/>
    <property type="match status" value="1"/>
</dbReference>
<dbReference type="AlphaFoldDB" id="A0A6A1VK84"/>
<dbReference type="InterPro" id="IPR050108">
    <property type="entry name" value="CDK"/>
</dbReference>
<dbReference type="PANTHER" id="PTHR24056:SF188">
    <property type="entry name" value="CYCLIN-DEPENDENT KINASE C-2 C"/>
    <property type="match status" value="1"/>
</dbReference>
<dbReference type="PANTHER" id="PTHR24056">
    <property type="entry name" value="CELL DIVISION PROTEIN KINASE"/>
    <property type="match status" value="1"/>
</dbReference>
<dbReference type="GO" id="GO:0005524">
    <property type="term" value="F:ATP binding"/>
    <property type="evidence" value="ECO:0007669"/>
    <property type="project" value="UniProtKB-UniRule"/>
</dbReference>
<dbReference type="InterPro" id="IPR017441">
    <property type="entry name" value="Protein_kinase_ATP_BS"/>
</dbReference>
<dbReference type="OrthoDB" id="28397at2759"/>
<keyword evidence="11" id="KW-1185">Reference proteome</keyword>
<keyword evidence="2" id="KW-0723">Serine/threonine-protein kinase</keyword>
<feature type="compositionally biased region" description="Basic and acidic residues" evidence="8">
    <location>
        <begin position="511"/>
        <end position="522"/>
    </location>
</feature>
<comment type="caution">
    <text evidence="10">The sequence shown here is derived from an EMBL/GenBank/DDBJ whole genome shotgun (WGS) entry which is preliminary data.</text>
</comment>
<name>A0A6A1VK84_9ROSI</name>
<dbReference type="GO" id="GO:0008353">
    <property type="term" value="F:RNA polymerase II CTD heptapeptide repeat kinase activity"/>
    <property type="evidence" value="ECO:0007669"/>
    <property type="project" value="TreeGrafter"/>
</dbReference>
<dbReference type="PROSITE" id="PS00108">
    <property type="entry name" value="PROTEIN_KINASE_ST"/>
    <property type="match status" value="1"/>
</dbReference>
<evidence type="ECO:0000313" key="11">
    <source>
        <dbReference type="Proteomes" id="UP000516437"/>
    </source>
</evidence>
<feature type="binding site" evidence="7">
    <location>
        <position position="239"/>
    </location>
    <ligand>
        <name>ATP</name>
        <dbReference type="ChEBI" id="CHEBI:30616"/>
    </ligand>
</feature>
<dbReference type="Pfam" id="PF00069">
    <property type="entry name" value="Pkinase"/>
    <property type="match status" value="1"/>
</dbReference>
<evidence type="ECO:0000256" key="8">
    <source>
        <dbReference type="SAM" id="MobiDB-lite"/>
    </source>
</evidence>
<dbReference type="GO" id="GO:0000307">
    <property type="term" value="C:cyclin-dependent protein kinase holoenzyme complex"/>
    <property type="evidence" value="ECO:0007669"/>
    <property type="project" value="TreeGrafter"/>
</dbReference>
<evidence type="ECO:0000256" key="7">
    <source>
        <dbReference type="PROSITE-ProRule" id="PRU10141"/>
    </source>
</evidence>
<feature type="compositionally biased region" description="Polar residues" evidence="8">
    <location>
        <begin position="711"/>
        <end position="724"/>
    </location>
</feature>
<feature type="domain" description="Protein kinase" evidence="9">
    <location>
        <begin position="210"/>
        <end position="494"/>
    </location>
</feature>
<dbReference type="CDD" id="cd07840">
    <property type="entry name" value="STKc_CDK9_like"/>
    <property type="match status" value="1"/>
</dbReference>
<dbReference type="Gene3D" id="3.30.200.20">
    <property type="entry name" value="Phosphorylase Kinase, domain 1"/>
    <property type="match status" value="1"/>
</dbReference>
<dbReference type="SUPFAM" id="SSF56112">
    <property type="entry name" value="Protein kinase-like (PK-like)"/>
    <property type="match status" value="1"/>
</dbReference>
<feature type="compositionally biased region" description="Low complexity" evidence="8">
    <location>
        <begin position="696"/>
        <end position="710"/>
    </location>
</feature>
<dbReference type="SMART" id="SM00220">
    <property type="entry name" value="S_TKc"/>
    <property type="match status" value="1"/>
</dbReference>
<accession>A0A6A1VK84</accession>
<feature type="region of interest" description="Disordered" evidence="8">
    <location>
        <begin position="1"/>
        <end position="75"/>
    </location>
</feature>
<evidence type="ECO:0000259" key="9">
    <source>
        <dbReference type="PROSITE" id="PS50011"/>
    </source>
</evidence>
<reference evidence="10 11" key="1">
    <citation type="journal article" date="2019" name="Plant Biotechnol. J.">
        <title>The red bayberry genome and genetic basis of sex determination.</title>
        <authorList>
            <person name="Jia H.M."/>
            <person name="Jia H.J."/>
            <person name="Cai Q.L."/>
            <person name="Wang Y."/>
            <person name="Zhao H.B."/>
            <person name="Yang W.F."/>
            <person name="Wang G.Y."/>
            <person name="Li Y.H."/>
            <person name="Zhan D.L."/>
            <person name="Shen Y.T."/>
            <person name="Niu Q.F."/>
            <person name="Chang L."/>
            <person name="Qiu J."/>
            <person name="Zhao L."/>
            <person name="Xie H.B."/>
            <person name="Fu W.Y."/>
            <person name="Jin J."/>
            <person name="Li X.W."/>
            <person name="Jiao Y."/>
            <person name="Zhou C.C."/>
            <person name="Tu T."/>
            <person name="Chai C.Y."/>
            <person name="Gao J.L."/>
            <person name="Fan L.J."/>
            <person name="van de Weg E."/>
            <person name="Wang J.Y."/>
            <person name="Gao Z.S."/>
        </authorList>
    </citation>
    <scope>NUCLEOTIDE SEQUENCE [LARGE SCALE GENOMIC DNA]</scope>
    <source>
        <tissue evidence="10">Leaves</tissue>
    </source>
</reference>
<feature type="region of interest" description="Disordered" evidence="8">
    <location>
        <begin position="511"/>
        <end position="547"/>
    </location>
</feature>
<evidence type="ECO:0000256" key="4">
    <source>
        <dbReference type="ARBA" id="ARBA00022741"/>
    </source>
</evidence>
<dbReference type="PROSITE" id="PS00107">
    <property type="entry name" value="PROTEIN_KINASE_ATP"/>
    <property type="match status" value="1"/>
</dbReference>
<gene>
    <name evidence="10" type="ORF">CJ030_MR6G013212</name>
</gene>
<dbReference type="PROSITE" id="PS50011">
    <property type="entry name" value="PROTEIN_KINASE_DOM"/>
    <property type="match status" value="1"/>
</dbReference>
<keyword evidence="6 7" id="KW-0067">ATP-binding</keyword>
<comment type="similarity">
    <text evidence="1">Belongs to the protein kinase superfamily. CMGC Ser/Thr protein kinase family. CDC2/CDKX subfamily.</text>
</comment>
<dbReference type="GO" id="GO:0032968">
    <property type="term" value="P:positive regulation of transcription elongation by RNA polymerase II"/>
    <property type="evidence" value="ECO:0007669"/>
    <property type="project" value="TreeGrafter"/>
</dbReference>
<dbReference type="InterPro" id="IPR008271">
    <property type="entry name" value="Ser/Thr_kinase_AS"/>
</dbReference>